<feature type="non-terminal residue" evidence="5">
    <location>
        <position position="1"/>
    </location>
</feature>
<dbReference type="InterPro" id="IPR036036">
    <property type="entry name" value="SOCS_box-like_dom_sf"/>
</dbReference>
<dbReference type="InterPro" id="IPR001496">
    <property type="entry name" value="SOCS_box"/>
</dbReference>
<feature type="compositionally biased region" description="Low complexity" evidence="3">
    <location>
        <begin position="99"/>
        <end position="108"/>
    </location>
</feature>
<dbReference type="InterPro" id="IPR002110">
    <property type="entry name" value="Ankyrin_rpt"/>
</dbReference>
<feature type="repeat" description="ANK" evidence="2">
    <location>
        <begin position="500"/>
        <end position="529"/>
    </location>
</feature>
<dbReference type="AlphaFoldDB" id="A0A8J7NXH7"/>
<feature type="repeat" description="ANK" evidence="2">
    <location>
        <begin position="179"/>
        <end position="201"/>
    </location>
</feature>
<comment type="caution">
    <text evidence="5">The sequence shown here is derived from an EMBL/GenBank/DDBJ whole genome shotgun (WGS) entry which is preliminary data.</text>
</comment>
<dbReference type="PROSITE" id="PS50225">
    <property type="entry name" value="SOCS"/>
    <property type="match status" value="1"/>
</dbReference>
<dbReference type="Pfam" id="PF12796">
    <property type="entry name" value="Ank_2"/>
    <property type="match status" value="5"/>
</dbReference>
<dbReference type="SUPFAM" id="SSF158235">
    <property type="entry name" value="SOCS box-like"/>
    <property type="match status" value="1"/>
</dbReference>
<comment type="pathway">
    <text evidence="1">Protein modification; protein ubiquitination.</text>
</comment>
<sequence length="695" mass="76905">MASRISSQSVHGSTLSHEDYSLYSSLSEEELIEMAIEQSLSSSSGQQASAPEPAKNPDMVNNNQQPWVQRASSNRHRQDNQHAVGISRAQNVPPPANPPTSNSSCNPSESERGIATQSYSFVTGNGKRCIAWRRYDGSLVVTPQVEEPDPVVTAIKNGSADTLKSMIKSGKNLAEPNKDGWMPLHDAAFYGQLECIKVLLKAYPGIIDQRTLAEQTALLLAASKEHLECVQFLLENGAETDIANKSRDTPLYKACERQNADIVNLLLKFGASVNHRCNQGWTVLHEAVCRNNLAIIDLLVQAGANIEATNIYGITPLFVAAQSGQVAAVRYLINCGADVNSQASDKATALYEASKNGHTEVVELLLSYNADANKPSKDGLLPLHIASQRGHDGKKLIAFEPFPYNNEQAVKIVSLLIPVTSKCRIKRSGISPLHLAAERNHDEVLELLIESGFDVNTTLSNDRSRLYEDRRSTPLYFAVSNNNINATQMLLEAGANPNIDILNPLLVAIRQGCITTIKLLLQHGANIDAYIPTHPTSFPATIMFCMKYLTLLKFLLDRGCDAEACFKCEFGCDPHPDLPTTPRDDFRLPHVPPRMVQFCEMISIPSICRWAGPIIDVLLDYVGHVKLCSKLLEHLDSYEDWAVIKEKSKPPRPLMHLCRLKIRELIGKERLKYLNTLPAPARIIRYLDHDYSTSE</sequence>
<dbReference type="PRINTS" id="PR01415">
    <property type="entry name" value="ANKYRIN"/>
</dbReference>
<feature type="repeat" description="ANK" evidence="2">
    <location>
        <begin position="428"/>
        <end position="460"/>
    </location>
</feature>
<keyword evidence="2" id="KW-0040">ANK repeat</keyword>
<dbReference type="Pfam" id="PF07525">
    <property type="entry name" value="SOCS_box"/>
    <property type="match status" value="1"/>
</dbReference>
<dbReference type="SMART" id="SM00969">
    <property type="entry name" value="SOCS_box"/>
    <property type="match status" value="1"/>
</dbReference>
<dbReference type="Proteomes" id="UP000736164">
    <property type="component" value="Unassembled WGS sequence"/>
</dbReference>
<protein>
    <submittedName>
        <fullName evidence="5">ASB2 protein</fullName>
    </submittedName>
</protein>
<feature type="repeat" description="ANK" evidence="2">
    <location>
        <begin position="213"/>
        <end position="245"/>
    </location>
</feature>
<dbReference type="SUPFAM" id="SSF48403">
    <property type="entry name" value="Ankyrin repeat"/>
    <property type="match status" value="2"/>
</dbReference>
<dbReference type="FunFam" id="1.10.750.20:FF:000001">
    <property type="entry name" value="Ankyrin repeat and SOCS box containing 1"/>
    <property type="match status" value="1"/>
</dbReference>
<dbReference type="Gene3D" id="1.10.750.20">
    <property type="entry name" value="SOCS box"/>
    <property type="match status" value="1"/>
</dbReference>
<dbReference type="UniPathway" id="UPA00143"/>
<feature type="repeat" description="ANK" evidence="2">
    <location>
        <begin position="345"/>
        <end position="377"/>
    </location>
</feature>
<feature type="region of interest" description="Disordered" evidence="3">
    <location>
        <begin position="1"/>
        <end position="20"/>
    </location>
</feature>
<feature type="region of interest" description="Disordered" evidence="3">
    <location>
        <begin position="34"/>
        <end position="63"/>
    </location>
</feature>
<feature type="repeat" description="ANK" evidence="2">
    <location>
        <begin position="470"/>
        <end position="499"/>
    </location>
</feature>
<gene>
    <name evidence="5" type="primary">Asb2</name>
    <name evidence="5" type="ORF">GTO95_0001847</name>
</gene>
<feature type="repeat" description="ANK" evidence="2">
    <location>
        <begin position="279"/>
        <end position="311"/>
    </location>
</feature>
<dbReference type="GO" id="GO:0035556">
    <property type="term" value="P:intracellular signal transduction"/>
    <property type="evidence" value="ECO:0007669"/>
    <property type="project" value="InterPro"/>
</dbReference>
<organism evidence="5 6">
    <name type="scientific">Atractosteus spatula</name>
    <name type="common">Alligator gar</name>
    <name type="synonym">Lepisosteus spatula</name>
    <dbReference type="NCBI Taxonomy" id="7917"/>
    <lineage>
        <taxon>Eukaryota</taxon>
        <taxon>Metazoa</taxon>
        <taxon>Chordata</taxon>
        <taxon>Craniata</taxon>
        <taxon>Vertebrata</taxon>
        <taxon>Euteleostomi</taxon>
        <taxon>Actinopterygii</taxon>
        <taxon>Neopterygii</taxon>
        <taxon>Holostei</taxon>
        <taxon>Semionotiformes</taxon>
        <taxon>Lepisosteidae</taxon>
        <taxon>Atractosteus</taxon>
    </lineage>
</organism>
<evidence type="ECO:0000259" key="4">
    <source>
        <dbReference type="PROSITE" id="PS50225"/>
    </source>
</evidence>
<dbReference type="PANTHER" id="PTHR24118:SF99">
    <property type="entry name" value="POTE ANKYRIN DOMAIN FAMILY MEMBER 3C-RELATED"/>
    <property type="match status" value="1"/>
</dbReference>
<keyword evidence="6" id="KW-1185">Reference proteome</keyword>
<dbReference type="SMART" id="SM00248">
    <property type="entry name" value="ANK"/>
    <property type="match status" value="11"/>
</dbReference>
<dbReference type="Gene3D" id="1.25.40.20">
    <property type="entry name" value="Ankyrin repeat-containing domain"/>
    <property type="match status" value="4"/>
</dbReference>
<feature type="repeat" description="ANK" evidence="2">
    <location>
        <begin position="312"/>
        <end position="344"/>
    </location>
</feature>
<feature type="region of interest" description="Disordered" evidence="3">
    <location>
        <begin position="87"/>
        <end position="112"/>
    </location>
</feature>
<evidence type="ECO:0000256" key="1">
    <source>
        <dbReference type="ARBA" id="ARBA00004906"/>
    </source>
</evidence>
<dbReference type="EMBL" id="JAAWVO010048803">
    <property type="protein sequence ID" value="MBN3319944.1"/>
    <property type="molecule type" value="Genomic_DNA"/>
</dbReference>
<dbReference type="InterPro" id="IPR036770">
    <property type="entry name" value="Ankyrin_rpt-contain_sf"/>
</dbReference>
<feature type="non-terminal residue" evidence="5">
    <location>
        <position position="695"/>
    </location>
</feature>
<accession>A0A8J7NXH7</accession>
<feature type="compositionally biased region" description="Low complexity" evidence="3">
    <location>
        <begin position="38"/>
        <end position="50"/>
    </location>
</feature>
<evidence type="ECO:0000313" key="5">
    <source>
        <dbReference type="EMBL" id="MBN3319944.1"/>
    </source>
</evidence>
<dbReference type="PROSITE" id="PS50297">
    <property type="entry name" value="ANK_REP_REGION"/>
    <property type="match status" value="9"/>
</dbReference>
<dbReference type="PROSITE" id="PS50088">
    <property type="entry name" value="ANK_REPEAT"/>
    <property type="match status" value="9"/>
</dbReference>
<evidence type="ECO:0000256" key="2">
    <source>
        <dbReference type="PROSITE-ProRule" id="PRU00023"/>
    </source>
</evidence>
<reference evidence="5" key="1">
    <citation type="journal article" date="2021" name="Cell">
        <title>Tracing the genetic footprints of vertebrate landing in non-teleost ray-finned fishes.</title>
        <authorList>
            <person name="Bi X."/>
            <person name="Wang K."/>
            <person name="Yang L."/>
            <person name="Pan H."/>
            <person name="Jiang H."/>
            <person name="Wei Q."/>
            <person name="Fang M."/>
            <person name="Yu H."/>
            <person name="Zhu C."/>
            <person name="Cai Y."/>
            <person name="He Y."/>
            <person name="Gan X."/>
            <person name="Zeng H."/>
            <person name="Yu D."/>
            <person name="Zhu Y."/>
            <person name="Jiang H."/>
            <person name="Qiu Q."/>
            <person name="Yang H."/>
            <person name="Zhang Y.E."/>
            <person name="Wang W."/>
            <person name="Zhu M."/>
            <person name="He S."/>
            <person name="Zhang G."/>
        </authorList>
    </citation>
    <scope>NUCLEOTIDE SEQUENCE</scope>
    <source>
        <strain evidence="5">Allg_001</strain>
    </source>
</reference>
<proteinExistence type="predicted"/>
<dbReference type="GO" id="GO:0016567">
    <property type="term" value="P:protein ubiquitination"/>
    <property type="evidence" value="ECO:0007669"/>
    <property type="project" value="UniProtKB-UniPathway"/>
</dbReference>
<evidence type="ECO:0000313" key="6">
    <source>
        <dbReference type="Proteomes" id="UP000736164"/>
    </source>
</evidence>
<feature type="repeat" description="ANK" evidence="2">
    <location>
        <begin position="246"/>
        <end position="278"/>
    </location>
</feature>
<feature type="compositionally biased region" description="Polar residues" evidence="3">
    <location>
        <begin position="1"/>
        <end position="14"/>
    </location>
</feature>
<name>A0A8J7NXH7_ATRSP</name>
<feature type="domain" description="SOCS box" evidence="4">
    <location>
        <begin position="644"/>
        <end position="693"/>
    </location>
</feature>
<dbReference type="PANTHER" id="PTHR24118">
    <property type="entry name" value="POTE ANKYRIN DOMAIN"/>
    <property type="match status" value="1"/>
</dbReference>
<evidence type="ECO:0000256" key="3">
    <source>
        <dbReference type="SAM" id="MobiDB-lite"/>
    </source>
</evidence>